<feature type="compositionally biased region" description="Basic and acidic residues" evidence="4">
    <location>
        <begin position="38"/>
        <end position="48"/>
    </location>
</feature>
<dbReference type="InterPro" id="IPR027417">
    <property type="entry name" value="P-loop_NTPase"/>
</dbReference>
<reference evidence="6 7" key="1">
    <citation type="submission" date="2019-05" db="EMBL/GenBank/DDBJ databases">
        <title>Mycolicibacterium sphagni ENV482 genome assembly.</title>
        <authorList>
            <person name="Chen W."/>
            <person name="Faulkner N.W."/>
            <person name="Hyman M.R."/>
        </authorList>
    </citation>
    <scope>NUCLEOTIDE SEQUENCE [LARGE SCALE GENOMIC DNA]</scope>
    <source>
        <strain evidence="6 7">ENV482</strain>
    </source>
</reference>
<dbReference type="Pfam" id="PF01580">
    <property type="entry name" value="FtsK_SpoIIIE"/>
    <property type="match status" value="1"/>
</dbReference>
<evidence type="ECO:0000313" key="6">
    <source>
        <dbReference type="EMBL" id="NTY62570.1"/>
    </source>
</evidence>
<feature type="region of interest" description="Disordered" evidence="4">
    <location>
        <begin position="24"/>
        <end position="50"/>
    </location>
</feature>
<evidence type="ECO:0000256" key="4">
    <source>
        <dbReference type="SAM" id="MobiDB-lite"/>
    </source>
</evidence>
<accession>A0ABX2K4C7</accession>
<evidence type="ECO:0000259" key="5">
    <source>
        <dbReference type="PROSITE" id="PS50901"/>
    </source>
</evidence>
<dbReference type="SUPFAM" id="SSF52540">
    <property type="entry name" value="P-loop containing nucleoside triphosphate hydrolases"/>
    <property type="match status" value="1"/>
</dbReference>
<dbReference type="EMBL" id="VBSB01000017">
    <property type="protein sequence ID" value="NTY62570.1"/>
    <property type="molecule type" value="Genomic_DNA"/>
</dbReference>
<dbReference type="Gene3D" id="3.40.50.300">
    <property type="entry name" value="P-loop containing nucleotide triphosphate hydrolases"/>
    <property type="match status" value="1"/>
</dbReference>
<evidence type="ECO:0000256" key="1">
    <source>
        <dbReference type="ARBA" id="ARBA00022741"/>
    </source>
</evidence>
<feature type="domain" description="FtsK" evidence="5">
    <location>
        <begin position="110"/>
        <end position="312"/>
    </location>
</feature>
<sequence>MWAARHNFGWDVFVMSDNSFKSKARRHQKSTGTSYMRARRELDRRGDTGEAGDVPALADAAQMLSVLGLGEASVLDIAALWAARDLPVGTDERVNLGPLLRVPLGLGADGVPVWLDLKESADEGAGPHVLQVGKTGSGKSTVLRSMLAGLCAQHSPDLLQLVLVEAKSGEFEDFAGYPHTAAMLGPAAVMGPDDCGVALIELREERARALAAAGVAHIRHYRELRASAEGADLPSLPTVMVVVDEFPELQRSVAGCADVLDTLLRTGRSLGIHVVAVGQRGAGGSLINSRIVLRTLTAEDSHQVLGNADAHELPTGVGMYSPEPGAQAERFRGFLVPNDLIRDLGRRFAAAAAGPE</sequence>
<dbReference type="InterPro" id="IPR002543">
    <property type="entry name" value="FtsK_dom"/>
</dbReference>
<keyword evidence="2 3" id="KW-0067">ATP-binding</keyword>
<dbReference type="PROSITE" id="PS50901">
    <property type="entry name" value="FTSK"/>
    <property type="match status" value="1"/>
</dbReference>
<keyword evidence="7" id="KW-1185">Reference proteome</keyword>
<name>A0ABX2K4C7_9MYCO</name>
<evidence type="ECO:0000256" key="2">
    <source>
        <dbReference type="ARBA" id="ARBA00022840"/>
    </source>
</evidence>
<keyword evidence="1 3" id="KW-0547">Nucleotide-binding</keyword>
<organism evidence="6 7">
    <name type="scientific">Mycolicibacterium sphagni</name>
    <dbReference type="NCBI Taxonomy" id="1786"/>
    <lineage>
        <taxon>Bacteria</taxon>
        <taxon>Bacillati</taxon>
        <taxon>Actinomycetota</taxon>
        <taxon>Actinomycetes</taxon>
        <taxon>Mycobacteriales</taxon>
        <taxon>Mycobacteriaceae</taxon>
        <taxon>Mycolicibacterium</taxon>
    </lineage>
</organism>
<dbReference type="InterPro" id="IPR050206">
    <property type="entry name" value="FtsK/SpoIIIE/SftA"/>
</dbReference>
<gene>
    <name evidence="6" type="ORF">FEG63_23825</name>
</gene>
<dbReference type="Proteomes" id="UP000708347">
    <property type="component" value="Unassembled WGS sequence"/>
</dbReference>
<evidence type="ECO:0000313" key="7">
    <source>
        <dbReference type="Proteomes" id="UP000708347"/>
    </source>
</evidence>
<proteinExistence type="predicted"/>
<dbReference type="PANTHER" id="PTHR22683">
    <property type="entry name" value="SPORULATION PROTEIN RELATED"/>
    <property type="match status" value="1"/>
</dbReference>
<feature type="binding site" evidence="3">
    <location>
        <begin position="133"/>
        <end position="140"/>
    </location>
    <ligand>
        <name>ATP</name>
        <dbReference type="ChEBI" id="CHEBI:30616"/>
    </ligand>
</feature>
<protein>
    <recommendedName>
        <fullName evidence="5">FtsK domain-containing protein</fullName>
    </recommendedName>
</protein>
<comment type="caution">
    <text evidence="6">The sequence shown here is derived from an EMBL/GenBank/DDBJ whole genome shotgun (WGS) entry which is preliminary data.</text>
</comment>
<dbReference type="PANTHER" id="PTHR22683:SF1">
    <property type="entry name" value="TYPE VII SECRETION SYSTEM PROTEIN ESSC"/>
    <property type="match status" value="1"/>
</dbReference>
<evidence type="ECO:0000256" key="3">
    <source>
        <dbReference type="PROSITE-ProRule" id="PRU00289"/>
    </source>
</evidence>